<gene>
    <name evidence="2" type="primary">Dgri\GH23710</name>
    <name evidence="2" type="ORF">Dgri_GH23710</name>
</gene>
<sequence>MILNTAPTTPTTTTMTTNIPLSYLQQAMAPTTTKYVAKATTLTLAVAVAVAVTVPLDCAPSFNSRIQQQQQQQQQQMLNSSNPMSSRNFPPSFWNSNYVHPIPAPTHPQVSVCVCVHRQRKTD</sequence>
<protein>
    <submittedName>
        <fullName evidence="2">GH23710</fullName>
    </submittedName>
</protein>
<dbReference type="HOGENOM" id="CLU_2029072_0_0_1"/>
<reference evidence="2 3" key="1">
    <citation type="journal article" date="2007" name="Nature">
        <title>Evolution of genes and genomes on the Drosophila phylogeny.</title>
        <authorList>
            <consortium name="Drosophila 12 Genomes Consortium"/>
            <person name="Clark A.G."/>
            <person name="Eisen M.B."/>
            <person name="Smith D.R."/>
            <person name="Bergman C.M."/>
            <person name="Oliver B."/>
            <person name="Markow T.A."/>
            <person name="Kaufman T.C."/>
            <person name="Kellis M."/>
            <person name="Gelbart W."/>
            <person name="Iyer V.N."/>
            <person name="Pollard D.A."/>
            <person name="Sackton T.B."/>
            <person name="Larracuente A.M."/>
            <person name="Singh N.D."/>
            <person name="Abad J.P."/>
            <person name="Abt D.N."/>
            <person name="Adryan B."/>
            <person name="Aguade M."/>
            <person name="Akashi H."/>
            <person name="Anderson W.W."/>
            <person name="Aquadro C.F."/>
            <person name="Ardell D.H."/>
            <person name="Arguello R."/>
            <person name="Artieri C.G."/>
            <person name="Barbash D.A."/>
            <person name="Barker D."/>
            <person name="Barsanti P."/>
            <person name="Batterham P."/>
            <person name="Batzoglou S."/>
            <person name="Begun D."/>
            <person name="Bhutkar A."/>
            <person name="Blanco E."/>
            <person name="Bosak S.A."/>
            <person name="Bradley R.K."/>
            <person name="Brand A.D."/>
            <person name="Brent M.R."/>
            <person name="Brooks A.N."/>
            <person name="Brown R.H."/>
            <person name="Butlin R.K."/>
            <person name="Caggese C."/>
            <person name="Calvi B.R."/>
            <person name="Bernardo de Carvalho A."/>
            <person name="Caspi A."/>
            <person name="Castrezana S."/>
            <person name="Celniker S.E."/>
            <person name="Chang J.L."/>
            <person name="Chapple C."/>
            <person name="Chatterji S."/>
            <person name="Chinwalla A."/>
            <person name="Civetta A."/>
            <person name="Clifton S.W."/>
            <person name="Comeron J.M."/>
            <person name="Costello J.C."/>
            <person name="Coyne J.A."/>
            <person name="Daub J."/>
            <person name="David R.G."/>
            <person name="Delcher A.L."/>
            <person name="Delehaunty K."/>
            <person name="Do C.B."/>
            <person name="Ebling H."/>
            <person name="Edwards K."/>
            <person name="Eickbush T."/>
            <person name="Evans J.D."/>
            <person name="Filipski A."/>
            <person name="Findeiss S."/>
            <person name="Freyhult E."/>
            <person name="Fulton L."/>
            <person name="Fulton R."/>
            <person name="Garcia A.C."/>
            <person name="Gardiner A."/>
            <person name="Garfield D.A."/>
            <person name="Garvin B.E."/>
            <person name="Gibson G."/>
            <person name="Gilbert D."/>
            <person name="Gnerre S."/>
            <person name="Godfrey J."/>
            <person name="Good R."/>
            <person name="Gotea V."/>
            <person name="Gravely B."/>
            <person name="Greenberg A.J."/>
            <person name="Griffiths-Jones S."/>
            <person name="Gross S."/>
            <person name="Guigo R."/>
            <person name="Gustafson E.A."/>
            <person name="Haerty W."/>
            <person name="Hahn M.W."/>
            <person name="Halligan D.L."/>
            <person name="Halpern A.L."/>
            <person name="Halter G.M."/>
            <person name="Han M.V."/>
            <person name="Heger A."/>
            <person name="Hillier L."/>
            <person name="Hinrichs A.S."/>
            <person name="Holmes I."/>
            <person name="Hoskins R.A."/>
            <person name="Hubisz M.J."/>
            <person name="Hultmark D."/>
            <person name="Huntley M.A."/>
            <person name="Jaffe D.B."/>
            <person name="Jagadeeshan S."/>
            <person name="Jeck W.R."/>
            <person name="Johnson J."/>
            <person name="Jones C.D."/>
            <person name="Jordan W.C."/>
            <person name="Karpen G.H."/>
            <person name="Kataoka E."/>
            <person name="Keightley P.D."/>
            <person name="Kheradpour P."/>
            <person name="Kirkness E.F."/>
            <person name="Koerich L.B."/>
            <person name="Kristiansen K."/>
            <person name="Kudrna D."/>
            <person name="Kulathinal R.J."/>
            <person name="Kumar S."/>
            <person name="Kwok R."/>
            <person name="Lander E."/>
            <person name="Langley C.H."/>
            <person name="Lapoint R."/>
            <person name="Lazzaro B.P."/>
            <person name="Lee S.J."/>
            <person name="Levesque L."/>
            <person name="Li R."/>
            <person name="Lin C.F."/>
            <person name="Lin M.F."/>
            <person name="Lindblad-Toh K."/>
            <person name="Llopart A."/>
            <person name="Long M."/>
            <person name="Low L."/>
            <person name="Lozovsky E."/>
            <person name="Lu J."/>
            <person name="Luo M."/>
            <person name="Machado C.A."/>
            <person name="Makalowski W."/>
            <person name="Marzo M."/>
            <person name="Matsuda M."/>
            <person name="Matzkin L."/>
            <person name="McAllister B."/>
            <person name="McBride C.S."/>
            <person name="McKernan B."/>
            <person name="McKernan K."/>
            <person name="Mendez-Lago M."/>
            <person name="Minx P."/>
            <person name="Mollenhauer M.U."/>
            <person name="Montooth K."/>
            <person name="Mount S.M."/>
            <person name="Mu X."/>
            <person name="Myers E."/>
            <person name="Negre B."/>
            <person name="Newfeld S."/>
            <person name="Nielsen R."/>
            <person name="Noor M.A."/>
            <person name="O'Grady P."/>
            <person name="Pachter L."/>
            <person name="Papaceit M."/>
            <person name="Parisi M.J."/>
            <person name="Parisi M."/>
            <person name="Parts L."/>
            <person name="Pedersen J.S."/>
            <person name="Pesole G."/>
            <person name="Phillippy A.M."/>
            <person name="Ponting C.P."/>
            <person name="Pop M."/>
            <person name="Porcelli D."/>
            <person name="Powell J.R."/>
            <person name="Prohaska S."/>
            <person name="Pruitt K."/>
            <person name="Puig M."/>
            <person name="Quesneville H."/>
            <person name="Ram K.R."/>
            <person name="Rand D."/>
            <person name="Rasmussen M.D."/>
            <person name="Reed L.K."/>
            <person name="Reenan R."/>
            <person name="Reily A."/>
            <person name="Remington K.A."/>
            <person name="Rieger T.T."/>
            <person name="Ritchie M.G."/>
            <person name="Robin C."/>
            <person name="Rogers Y.H."/>
            <person name="Rohde C."/>
            <person name="Rozas J."/>
            <person name="Rubenfield M.J."/>
            <person name="Ruiz A."/>
            <person name="Russo S."/>
            <person name="Salzberg S.L."/>
            <person name="Sanchez-Gracia A."/>
            <person name="Saranga D.J."/>
            <person name="Sato H."/>
            <person name="Schaeffer S.W."/>
            <person name="Schatz M.C."/>
            <person name="Schlenke T."/>
            <person name="Schwartz R."/>
            <person name="Segarra C."/>
            <person name="Singh R.S."/>
            <person name="Sirot L."/>
            <person name="Sirota M."/>
            <person name="Sisneros N.B."/>
            <person name="Smith C.D."/>
            <person name="Smith T.F."/>
            <person name="Spieth J."/>
            <person name="Stage D.E."/>
            <person name="Stark A."/>
            <person name="Stephan W."/>
            <person name="Strausberg R.L."/>
            <person name="Strempel S."/>
            <person name="Sturgill D."/>
            <person name="Sutton G."/>
            <person name="Sutton G.G."/>
            <person name="Tao W."/>
            <person name="Teichmann S."/>
            <person name="Tobari Y.N."/>
            <person name="Tomimura Y."/>
            <person name="Tsolas J.M."/>
            <person name="Valente V.L."/>
            <person name="Venter E."/>
            <person name="Venter J.C."/>
            <person name="Vicario S."/>
            <person name="Vieira F.G."/>
            <person name="Vilella A.J."/>
            <person name="Villasante A."/>
            <person name="Walenz B."/>
            <person name="Wang J."/>
            <person name="Wasserman M."/>
            <person name="Watts T."/>
            <person name="Wilson D."/>
            <person name="Wilson R.K."/>
            <person name="Wing R.A."/>
            <person name="Wolfner M.F."/>
            <person name="Wong A."/>
            <person name="Wong G.K."/>
            <person name="Wu C.I."/>
            <person name="Wu G."/>
            <person name="Yamamoto D."/>
            <person name="Yang H.P."/>
            <person name="Yang S.P."/>
            <person name="Yorke J.A."/>
            <person name="Yoshida K."/>
            <person name="Zdobnov E."/>
            <person name="Zhang P."/>
            <person name="Zhang Y."/>
            <person name="Zimin A.V."/>
            <person name="Baldwin J."/>
            <person name="Abdouelleil A."/>
            <person name="Abdulkadir J."/>
            <person name="Abebe A."/>
            <person name="Abera B."/>
            <person name="Abreu J."/>
            <person name="Acer S.C."/>
            <person name="Aftuck L."/>
            <person name="Alexander A."/>
            <person name="An P."/>
            <person name="Anderson E."/>
            <person name="Anderson S."/>
            <person name="Arachi H."/>
            <person name="Azer M."/>
            <person name="Bachantsang P."/>
            <person name="Barry A."/>
            <person name="Bayul T."/>
            <person name="Berlin A."/>
            <person name="Bessette D."/>
            <person name="Bloom T."/>
            <person name="Blye J."/>
            <person name="Boguslavskiy L."/>
            <person name="Bonnet C."/>
            <person name="Boukhgalter B."/>
            <person name="Bourzgui I."/>
            <person name="Brown A."/>
            <person name="Cahill P."/>
            <person name="Channer S."/>
            <person name="Cheshatsang Y."/>
            <person name="Chuda L."/>
            <person name="Citroen M."/>
            <person name="Collymore A."/>
            <person name="Cooke P."/>
            <person name="Costello M."/>
            <person name="D'Aco K."/>
            <person name="Daza R."/>
            <person name="De Haan G."/>
            <person name="DeGray S."/>
            <person name="DeMaso C."/>
            <person name="Dhargay N."/>
            <person name="Dooley K."/>
            <person name="Dooley E."/>
            <person name="Doricent M."/>
            <person name="Dorje P."/>
            <person name="Dorjee K."/>
            <person name="Dupes A."/>
            <person name="Elong R."/>
            <person name="Falk J."/>
            <person name="Farina A."/>
            <person name="Faro S."/>
            <person name="Ferguson D."/>
            <person name="Fisher S."/>
            <person name="Foley C.D."/>
            <person name="Franke A."/>
            <person name="Friedrich D."/>
            <person name="Gadbois L."/>
            <person name="Gearin G."/>
            <person name="Gearin C.R."/>
            <person name="Giannoukos G."/>
            <person name="Goode T."/>
            <person name="Graham J."/>
            <person name="Grandbois E."/>
            <person name="Grewal S."/>
            <person name="Gyaltsen K."/>
            <person name="Hafez N."/>
            <person name="Hagos B."/>
            <person name="Hall J."/>
            <person name="Henson C."/>
            <person name="Hollinger A."/>
            <person name="Honan T."/>
            <person name="Huard M.D."/>
            <person name="Hughes L."/>
            <person name="Hurhula B."/>
            <person name="Husby M.E."/>
            <person name="Kamat A."/>
            <person name="Kanga B."/>
            <person name="Kashin S."/>
            <person name="Khazanovich D."/>
            <person name="Kisner P."/>
            <person name="Lance K."/>
            <person name="Lara M."/>
            <person name="Lee W."/>
            <person name="Lennon N."/>
            <person name="Letendre F."/>
            <person name="LeVine R."/>
            <person name="Lipovsky A."/>
            <person name="Liu X."/>
            <person name="Liu J."/>
            <person name="Liu S."/>
            <person name="Lokyitsang T."/>
            <person name="Lokyitsang Y."/>
            <person name="Lubonja R."/>
            <person name="Lui A."/>
            <person name="MacDonald P."/>
            <person name="Magnisalis V."/>
            <person name="Maru K."/>
            <person name="Matthews C."/>
            <person name="McCusker W."/>
            <person name="McDonough S."/>
            <person name="Mehta T."/>
            <person name="Meldrim J."/>
            <person name="Meneus L."/>
            <person name="Mihai O."/>
            <person name="Mihalev A."/>
            <person name="Mihova T."/>
            <person name="Mittelman R."/>
            <person name="Mlenga V."/>
            <person name="Montmayeur A."/>
            <person name="Mulrain L."/>
            <person name="Navidi A."/>
            <person name="Naylor J."/>
            <person name="Negash T."/>
            <person name="Nguyen T."/>
            <person name="Nguyen N."/>
            <person name="Nicol R."/>
            <person name="Norbu C."/>
            <person name="Norbu N."/>
            <person name="Novod N."/>
            <person name="O'Neill B."/>
            <person name="Osman S."/>
            <person name="Markiewicz E."/>
            <person name="Oyono O.L."/>
            <person name="Patti C."/>
            <person name="Phunkhang P."/>
            <person name="Pierre F."/>
            <person name="Priest M."/>
            <person name="Raghuraman S."/>
            <person name="Rege F."/>
            <person name="Reyes R."/>
            <person name="Rise C."/>
            <person name="Rogov P."/>
            <person name="Ross K."/>
            <person name="Ryan E."/>
            <person name="Settipalli S."/>
            <person name="Shea T."/>
            <person name="Sherpa N."/>
            <person name="Shi L."/>
            <person name="Shih D."/>
            <person name="Sparrow T."/>
            <person name="Spaulding J."/>
            <person name="Stalker J."/>
            <person name="Stange-Thomann N."/>
            <person name="Stavropoulos S."/>
            <person name="Stone C."/>
            <person name="Strader C."/>
            <person name="Tesfaye S."/>
            <person name="Thomson T."/>
            <person name="Thoulutsang Y."/>
            <person name="Thoulutsang D."/>
            <person name="Topham K."/>
            <person name="Topping I."/>
            <person name="Tsamla T."/>
            <person name="Vassiliev H."/>
            <person name="Vo A."/>
            <person name="Wangchuk T."/>
            <person name="Wangdi T."/>
            <person name="Weiand M."/>
            <person name="Wilkinson J."/>
            <person name="Wilson A."/>
            <person name="Yadav S."/>
            <person name="Young G."/>
            <person name="Yu Q."/>
            <person name="Zembek L."/>
            <person name="Zhong D."/>
            <person name="Zimmer A."/>
            <person name="Zwirko Z."/>
            <person name="Jaffe D.B."/>
            <person name="Alvarez P."/>
            <person name="Brockman W."/>
            <person name="Butler J."/>
            <person name="Chin C."/>
            <person name="Gnerre S."/>
            <person name="Grabherr M."/>
            <person name="Kleber M."/>
            <person name="Mauceli E."/>
            <person name="MacCallum I."/>
        </authorList>
    </citation>
    <scope>NUCLEOTIDE SEQUENCE [LARGE SCALE GENOMIC DNA]</scope>
    <source>
        <strain evidence="3">Tucson 15287-2541.00</strain>
    </source>
</reference>
<evidence type="ECO:0000313" key="3">
    <source>
        <dbReference type="Proteomes" id="UP000001070"/>
    </source>
</evidence>
<proteinExistence type="predicted"/>
<dbReference type="Proteomes" id="UP000001070">
    <property type="component" value="Unassembled WGS sequence"/>
</dbReference>
<dbReference type="AlphaFoldDB" id="B4K307"/>
<evidence type="ECO:0000313" key="2">
    <source>
        <dbReference type="EMBL" id="EDW04986.1"/>
    </source>
</evidence>
<dbReference type="EMBL" id="CH920419">
    <property type="protein sequence ID" value="EDW04986.1"/>
    <property type="molecule type" value="Genomic_DNA"/>
</dbReference>
<feature type="region of interest" description="Disordered" evidence="1">
    <location>
        <begin position="65"/>
        <end position="92"/>
    </location>
</feature>
<dbReference type="InParanoid" id="B4K307"/>
<feature type="compositionally biased region" description="Polar residues" evidence="1">
    <location>
        <begin position="77"/>
        <end position="92"/>
    </location>
</feature>
<accession>B4K307</accession>
<keyword evidence="3" id="KW-1185">Reference proteome</keyword>
<name>B4K307_DROGR</name>
<organism evidence="3">
    <name type="scientific">Drosophila grimshawi</name>
    <name type="common">Hawaiian fruit fly</name>
    <name type="synonym">Idiomyia grimshawi</name>
    <dbReference type="NCBI Taxonomy" id="7222"/>
    <lineage>
        <taxon>Eukaryota</taxon>
        <taxon>Metazoa</taxon>
        <taxon>Ecdysozoa</taxon>
        <taxon>Arthropoda</taxon>
        <taxon>Hexapoda</taxon>
        <taxon>Insecta</taxon>
        <taxon>Pterygota</taxon>
        <taxon>Neoptera</taxon>
        <taxon>Endopterygota</taxon>
        <taxon>Diptera</taxon>
        <taxon>Brachycera</taxon>
        <taxon>Muscomorpha</taxon>
        <taxon>Ephydroidea</taxon>
        <taxon>Drosophilidae</taxon>
        <taxon>Drosophila</taxon>
        <taxon>Hawaiian Drosophila</taxon>
    </lineage>
</organism>
<feature type="compositionally biased region" description="Low complexity" evidence="1">
    <location>
        <begin position="67"/>
        <end position="76"/>
    </location>
</feature>
<evidence type="ECO:0000256" key="1">
    <source>
        <dbReference type="SAM" id="MobiDB-lite"/>
    </source>
</evidence>